<feature type="region of interest" description="Disordered" evidence="1">
    <location>
        <begin position="13"/>
        <end position="34"/>
    </location>
</feature>
<dbReference type="EMBL" id="CAKOGP040001818">
    <property type="protein sequence ID" value="CAJ1953107.1"/>
    <property type="molecule type" value="Genomic_DNA"/>
</dbReference>
<sequence length="104" mass="11350">MVLVTKTLVSNSAQPAKNRIHPMRCGDTVSSSTKQSKNLVSITNTAWVDADLQDGGVLLVEIMVSLASKQDHKVIDKMDQQVTEASYNSSTAEHGQRSEHCSTY</sequence>
<feature type="region of interest" description="Disordered" evidence="1">
    <location>
        <begin position="85"/>
        <end position="104"/>
    </location>
</feature>
<dbReference type="AlphaFoldDB" id="A0AAD2FTT5"/>
<gene>
    <name evidence="2" type="ORF">CYCCA115_LOCUS13874</name>
</gene>
<accession>A0AAD2FTT5</accession>
<evidence type="ECO:0000256" key="1">
    <source>
        <dbReference type="SAM" id="MobiDB-lite"/>
    </source>
</evidence>
<name>A0AAD2FTT5_9STRA</name>
<comment type="caution">
    <text evidence="2">The sequence shown here is derived from an EMBL/GenBank/DDBJ whole genome shotgun (WGS) entry which is preliminary data.</text>
</comment>
<dbReference type="Proteomes" id="UP001295423">
    <property type="component" value="Unassembled WGS sequence"/>
</dbReference>
<evidence type="ECO:0000313" key="3">
    <source>
        <dbReference type="Proteomes" id="UP001295423"/>
    </source>
</evidence>
<organism evidence="2 3">
    <name type="scientific">Cylindrotheca closterium</name>
    <dbReference type="NCBI Taxonomy" id="2856"/>
    <lineage>
        <taxon>Eukaryota</taxon>
        <taxon>Sar</taxon>
        <taxon>Stramenopiles</taxon>
        <taxon>Ochrophyta</taxon>
        <taxon>Bacillariophyta</taxon>
        <taxon>Bacillariophyceae</taxon>
        <taxon>Bacillariophycidae</taxon>
        <taxon>Bacillariales</taxon>
        <taxon>Bacillariaceae</taxon>
        <taxon>Cylindrotheca</taxon>
    </lineage>
</organism>
<feature type="compositionally biased region" description="Basic and acidic residues" evidence="1">
    <location>
        <begin position="94"/>
        <end position="104"/>
    </location>
</feature>
<keyword evidence="3" id="KW-1185">Reference proteome</keyword>
<protein>
    <submittedName>
        <fullName evidence="2">Uncharacterized protein</fullName>
    </submittedName>
</protein>
<evidence type="ECO:0000313" key="2">
    <source>
        <dbReference type="EMBL" id="CAJ1953107.1"/>
    </source>
</evidence>
<reference evidence="2" key="1">
    <citation type="submission" date="2023-08" db="EMBL/GenBank/DDBJ databases">
        <authorList>
            <person name="Audoor S."/>
            <person name="Bilcke G."/>
        </authorList>
    </citation>
    <scope>NUCLEOTIDE SEQUENCE</scope>
</reference>
<proteinExistence type="predicted"/>